<sequence length="138" mass="15743">MMQMMLMMLSLLLMMMTIRRIILFQSLPLSSPGENDYNDHGDGYNDDDYDDNYHFPDASTHPHDVPDGLREPGDMHGGTDGVSERKNDPYGAAKFWYETARDKVVSTAYEGNVIELEFRSEIFRDLEIPATWGIGSKD</sequence>
<reference evidence="3" key="1">
    <citation type="journal article" date="2019" name="bioRxiv">
        <title>The Genome of the Zebra Mussel, Dreissena polymorpha: A Resource for Invasive Species Research.</title>
        <authorList>
            <person name="McCartney M.A."/>
            <person name="Auch B."/>
            <person name="Kono T."/>
            <person name="Mallez S."/>
            <person name="Zhang Y."/>
            <person name="Obille A."/>
            <person name="Becker A."/>
            <person name="Abrahante J.E."/>
            <person name="Garbe J."/>
            <person name="Badalamenti J.P."/>
            <person name="Herman A."/>
            <person name="Mangelson H."/>
            <person name="Liachko I."/>
            <person name="Sullivan S."/>
            <person name="Sone E.D."/>
            <person name="Koren S."/>
            <person name="Silverstein K.A.T."/>
            <person name="Beckman K.B."/>
            <person name="Gohl D.M."/>
        </authorList>
    </citation>
    <scope>NUCLEOTIDE SEQUENCE</scope>
    <source>
        <strain evidence="3">Duluth1</strain>
        <tissue evidence="3">Whole animal</tissue>
    </source>
</reference>
<proteinExistence type="predicted"/>
<gene>
    <name evidence="3" type="ORF">DPMN_013775</name>
</gene>
<name>A0A9D4N4T7_DREPO</name>
<feature type="region of interest" description="Disordered" evidence="1">
    <location>
        <begin position="34"/>
        <end position="88"/>
    </location>
</feature>
<dbReference type="AlphaFoldDB" id="A0A9D4N4T7"/>
<keyword evidence="4" id="KW-1185">Reference proteome</keyword>
<feature type="compositionally biased region" description="Basic and acidic residues" evidence="1">
    <location>
        <begin position="60"/>
        <end position="74"/>
    </location>
</feature>
<keyword evidence="2" id="KW-0732">Signal</keyword>
<reference evidence="3" key="2">
    <citation type="submission" date="2020-11" db="EMBL/GenBank/DDBJ databases">
        <authorList>
            <person name="McCartney M.A."/>
            <person name="Auch B."/>
            <person name="Kono T."/>
            <person name="Mallez S."/>
            <person name="Becker A."/>
            <person name="Gohl D.M."/>
            <person name="Silverstein K.A.T."/>
            <person name="Koren S."/>
            <person name="Bechman K.B."/>
            <person name="Herman A."/>
            <person name="Abrahante J.E."/>
            <person name="Garbe J."/>
        </authorList>
    </citation>
    <scope>NUCLEOTIDE SEQUENCE</scope>
    <source>
        <strain evidence="3">Duluth1</strain>
        <tissue evidence="3">Whole animal</tissue>
    </source>
</reference>
<dbReference type="EMBL" id="JAIWYP010000001">
    <property type="protein sequence ID" value="KAH3889713.1"/>
    <property type="molecule type" value="Genomic_DNA"/>
</dbReference>
<evidence type="ECO:0000313" key="3">
    <source>
        <dbReference type="EMBL" id="KAH3889713.1"/>
    </source>
</evidence>
<evidence type="ECO:0000256" key="2">
    <source>
        <dbReference type="SAM" id="SignalP"/>
    </source>
</evidence>
<feature type="chain" id="PRO_5039236414" evidence="2">
    <location>
        <begin position="21"/>
        <end position="138"/>
    </location>
</feature>
<accession>A0A9D4N4T7</accession>
<organism evidence="3 4">
    <name type="scientific">Dreissena polymorpha</name>
    <name type="common">Zebra mussel</name>
    <name type="synonym">Mytilus polymorpha</name>
    <dbReference type="NCBI Taxonomy" id="45954"/>
    <lineage>
        <taxon>Eukaryota</taxon>
        <taxon>Metazoa</taxon>
        <taxon>Spiralia</taxon>
        <taxon>Lophotrochozoa</taxon>
        <taxon>Mollusca</taxon>
        <taxon>Bivalvia</taxon>
        <taxon>Autobranchia</taxon>
        <taxon>Heteroconchia</taxon>
        <taxon>Euheterodonta</taxon>
        <taxon>Imparidentia</taxon>
        <taxon>Neoheterodontei</taxon>
        <taxon>Myida</taxon>
        <taxon>Dreissenoidea</taxon>
        <taxon>Dreissenidae</taxon>
        <taxon>Dreissena</taxon>
    </lineage>
</organism>
<comment type="caution">
    <text evidence="3">The sequence shown here is derived from an EMBL/GenBank/DDBJ whole genome shotgun (WGS) entry which is preliminary data.</text>
</comment>
<evidence type="ECO:0000313" key="4">
    <source>
        <dbReference type="Proteomes" id="UP000828390"/>
    </source>
</evidence>
<evidence type="ECO:0000256" key="1">
    <source>
        <dbReference type="SAM" id="MobiDB-lite"/>
    </source>
</evidence>
<protein>
    <submittedName>
        <fullName evidence="3">Uncharacterized protein</fullName>
    </submittedName>
</protein>
<dbReference type="Proteomes" id="UP000828390">
    <property type="component" value="Unassembled WGS sequence"/>
</dbReference>
<feature type="signal peptide" evidence="2">
    <location>
        <begin position="1"/>
        <end position="20"/>
    </location>
</feature>